<evidence type="ECO:0000313" key="1">
    <source>
        <dbReference type="EMBL" id="KAF2017131.1"/>
    </source>
</evidence>
<name>A0A6A5XWQ3_9PLEO</name>
<keyword evidence="2" id="KW-1185">Reference proteome</keyword>
<accession>A0A6A5XWQ3</accession>
<sequence>MYQASAYPRHSEAQKILFCKRTHTLLSSPRFLHSQCPICPEFLPPGVAKTVPHTPHRYTHRERKFTNRTPPKHNSSTNIARAETMTSTANRYSLIVGFSASRFC</sequence>
<dbReference type="EMBL" id="ML978068">
    <property type="protein sequence ID" value="KAF2017131.1"/>
    <property type="molecule type" value="Genomic_DNA"/>
</dbReference>
<dbReference type="RefSeq" id="XP_033385470.1">
    <property type="nucleotide sequence ID" value="XM_033527410.1"/>
</dbReference>
<protein>
    <submittedName>
        <fullName evidence="1">Uncharacterized protein</fullName>
    </submittedName>
</protein>
<gene>
    <name evidence="1" type="ORF">BU24DRAFT_420155</name>
</gene>
<dbReference type="AlphaFoldDB" id="A0A6A5XWQ3"/>
<organism evidence="1 2">
    <name type="scientific">Aaosphaeria arxii CBS 175.79</name>
    <dbReference type="NCBI Taxonomy" id="1450172"/>
    <lineage>
        <taxon>Eukaryota</taxon>
        <taxon>Fungi</taxon>
        <taxon>Dikarya</taxon>
        <taxon>Ascomycota</taxon>
        <taxon>Pezizomycotina</taxon>
        <taxon>Dothideomycetes</taxon>
        <taxon>Pleosporomycetidae</taxon>
        <taxon>Pleosporales</taxon>
        <taxon>Pleosporales incertae sedis</taxon>
        <taxon>Aaosphaeria</taxon>
    </lineage>
</organism>
<evidence type="ECO:0000313" key="2">
    <source>
        <dbReference type="Proteomes" id="UP000799778"/>
    </source>
</evidence>
<dbReference type="GeneID" id="54284807"/>
<reference evidence="1" key="1">
    <citation type="journal article" date="2020" name="Stud. Mycol.">
        <title>101 Dothideomycetes genomes: a test case for predicting lifestyles and emergence of pathogens.</title>
        <authorList>
            <person name="Haridas S."/>
            <person name="Albert R."/>
            <person name="Binder M."/>
            <person name="Bloem J."/>
            <person name="Labutti K."/>
            <person name="Salamov A."/>
            <person name="Andreopoulos B."/>
            <person name="Baker S."/>
            <person name="Barry K."/>
            <person name="Bills G."/>
            <person name="Bluhm B."/>
            <person name="Cannon C."/>
            <person name="Castanera R."/>
            <person name="Culley D."/>
            <person name="Daum C."/>
            <person name="Ezra D."/>
            <person name="Gonzalez J."/>
            <person name="Henrissat B."/>
            <person name="Kuo A."/>
            <person name="Liang C."/>
            <person name="Lipzen A."/>
            <person name="Lutzoni F."/>
            <person name="Magnuson J."/>
            <person name="Mondo S."/>
            <person name="Nolan M."/>
            <person name="Ohm R."/>
            <person name="Pangilinan J."/>
            <person name="Park H.-J."/>
            <person name="Ramirez L."/>
            <person name="Alfaro M."/>
            <person name="Sun H."/>
            <person name="Tritt A."/>
            <person name="Yoshinaga Y."/>
            <person name="Zwiers L.-H."/>
            <person name="Turgeon B."/>
            <person name="Goodwin S."/>
            <person name="Spatafora J."/>
            <person name="Crous P."/>
            <person name="Grigoriev I."/>
        </authorList>
    </citation>
    <scope>NUCLEOTIDE SEQUENCE</scope>
    <source>
        <strain evidence="1">CBS 175.79</strain>
    </source>
</reference>
<dbReference type="Proteomes" id="UP000799778">
    <property type="component" value="Unassembled WGS sequence"/>
</dbReference>
<proteinExistence type="predicted"/>